<accession>A0A6B4FZF2</accession>
<evidence type="ECO:0000313" key="2">
    <source>
        <dbReference type="EMBL" id="NFG16861.1"/>
    </source>
</evidence>
<dbReference type="PANTHER" id="PTHR22576">
    <property type="entry name" value="MUCOSA ASSOCIATED LYMPHOID TISSUE LYMPHOMA TRANSLOCATION PROTEIN 1/PARACASPASE"/>
    <property type="match status" value="1"/>
</dbReference>
<dbReference type="SUPFAM" id="SSF52129">
    <property type="entry name" value="Caspase-like"/>
    <property type="match status" value="1"/>
</dbReference>
<comment type="caution">
    <text evidence="2">The sequence shown here is derived from an EMBL/GenBank/DDBJ whole genome shotgun (WGS) entry which is preliminary data.</text>
</comment>
<organism evidence="2 3">
    <name type="scientific">Clostridium botulinum</name>
    <dbReference type="NCBI Taxonomy" id="1491"/>
    <lineage>
        <taxon>Bacteria</taxon>
        <taxon>Bacillati</taxon>
        <taxon>Bacillota</taxon>
        <taxon>Clostridia</taxon>
        <taxon>Eubacteriales</taxon>
        <taxon>Clostridiaceae</taxon>
        <taxon>Clostridium</taxon>
    </lineage>
</organism>
<dbReference type="EMBL" id="SWOY01000002">
    <property type="protein sequence ID" value="NFG16861.1"/>
    <property type="molecule type" value="Genomic_DNA"/>
</dbReference>
<dbReference type="RefSeq" id="WP_061319984.1">
    <property type="nucleotide sequence ID" value="NZ_LFPU01000004.1"/>
</dbReference>
<reference evidence="2 3" key="1">
    <citation type="submission" date="2019-04" db="EMBL/GenBank/DDBJ databases">
        <title>Genome sequencing of Clostridium botulinum Groups I-IV and Clostridium butyricum.</title>
        <authorList>
            <person name="Brunt J."/>
            <person name="Van Vliet A.H.M."/>
            <person name="Stringer S.C."/>
            <person name="Carter A.T."/>
            <person name="Peck M.W."/>
        </authorList>
    </citation>
    <scope>NUCLEOTIDE SEQUENCE [LARGE SCALE GENOMIC DNA]</scope>
    <source>
        <strain evidence="2 3">IFR 18/037</strain>
    </source>
</reference>
<dbReference type="Gene3D" id="3.40.50.1460">
    <property type="match status" value="1"/>
</dbReference>
<dbReference type="InterPro" id="IPR029030">
    <property type="entry name" value="Caspase-like_dom_sf"/>
</dbReference>
<dbReference type="GO" id="GO:0004197">
    <property type="term" value="F:cysteine-type endopeptidase activity"/>
    <property type="evidence" value="ECO:0007669"/>
    <property type="project" value="InterPro"/>
</dbReference>
<dbReference type="InterPro" id="IPR052039">
    <property type="entry name" value="Caspase-related_regulators"/>
</dbReference>
<gene>
    <name evidence="2" type="ORF">FC794_08660</name>
</gene>
<sequence length="467" mass="54685">MEKINAAIIISVSEYKNISKLPGCKNDFKLMSNLIRATEKYDEILEIHETTTSIKVKEKLTNFFMKIQDYDVNELFFYYTGHGTFDGKDLKFALTDFSSEKLNATTLSNDSIDQQIRAIDPQLTVKVIDTCHSGVPYIKGDSDLSQVFEQKKNIKNCYFMFSSQSNQYSYADKLSYFTRSFCESVLNYEGDEISYTSIIDYIKDNFKRFKGQTPFFVNQGTMTDMFCVITDSIKNIDISNYMNFENNDFKSTTDLVKLIKEKSELYLTKEHIENVLIKIKSELSKLETLNNFNDLFNLEIEEVKNYSDILEIERIAKWVDENPNDYFIKVKTEKVSTKEYERSIFPSYSNFLNPIRYKAADISTKLDVIFDTLKLKAKPKFPAILPYQCNIVFLLSKYDMKVFYSFISFVETGWEIYDPDIVSNWNNFNILYQEIKSGQGDLSRFTKIIEEFNNYIECNIKDRLDIE</sequence>
<dbReference type="GO" id="GO:0006508">
    <property type="term" value="P:proteolysis"/>
    <property type="evidence" value="ECO:0007669"/>
    <property type="project" value="InterPro"/>
</dbReference>
<dbReference type="InterPro" id="IPR011600">
    <property type="entry name" value="Pept_C14_caspase"/>
</dbReference>
<dbReference type="PANTHER" id="PTHR22576:SF37">
    <property type="entry name" value="MUCOSA-ASSOCIATED LYMPHOID TISSUE LYMPHOMA TRANSLOCATION PROTEIN 1"/>
    <property type="match status" value="1"/>
</dbReference>
<protein>
    <submittedName>
        <fullName evidence="2">Caspase family protein</fullName>
    </submittedName>
</protein>
<dbReference type="Proteomes" id="UP000478995">
    <property type="component" value="Unassembled WGS sequence"/>
</dbReference>
<proteinExistence type="predicted"/>
<dbReference type="AlphaFoldDB" id="A0A6B4FZF2"/>
<dbReference type="Pfam" id="PF00656">
    <property type="entry name" value="Peptidase_C14"/>
    <property type="match status" value="1"/>
</dbReference>
<name>A0A6B4FZF2_CLOBO</name>
<evidence type="ECO:0000313" key="3">
    <source>
        <dbReference type="Proteomes" id="UP000478995"/>
    </source>
</evidence>
<feature type="domain" description="Peptidase C14 caspase" evidence="1">
    <location>
        <begin position="6"/>
        <end position="217"/>
    </location>
</feature>
<evidence type="ECO:0000259" key="1">
    <source>
        <dbReference type="Pfam" id="PF00656"/>
    </source>
</evidence>